<evidence type="ECO:0000256" key="14">
    <source>
        <dbReference type="SAM" id="MobiDB-lite"/>
    </source>
</evidence>
<dbReference type="Proteomes" id="UP001258017">
    <property type="component" value="Unassembled WGS sequence"/>
</dbReference>
<dbReference type="GO" id="GO:0016973">
    <property type="term" value="P:poly(A)+ mRNA export from nucleus"/>
    <property type="evidence" value="ECO:0007669"/>
    <property type="project" value="InterPro"/>
</dbReference>
<protein>
    <recommendedName>
        <fullName evidence="10">mRNA export factor GLE1</fullName>
    </recommendedName>
    <alternativeName>
        <fullName evidence="12">GLE1 RNA export mediator</fullName>
    </alternativeName>
    <alternativeName>
        <fullName evidence="11">Nucleoporin GLE1</fullName>
    </alternativeName>
</protein>
<comment type="caution">
    <text evidence="15">The sequence shown here is derived from an EMBL/GenBank/DDBJ whole genome shotgun (WGS) entry which is preliminary data.</text>
</comment>
<evidence type="ECO:0000256" key="10">
    <source>
        <dbReference type="ARBA" id="ARBA00026227"/>
    </source>
</evidence>
<evidence type="ECO:0000256" key="5">
    <source>
        <dbReference type="ARBA" id="ARBA00022927"/>
    </source>
</evidence>
<evidence type="ECO:0000256" key="11">
    <source>
        <dbReference type="ARBA" id="ARBA00029983"/>
    </source>
</evidence>
<comment type="subcellular location">
    <subcellularLocation>
        <location evidence="1">Nucleus</location>
        <location evidence="1">Nuclear pore complex</location>
    </subcellularLocation>
</comment>
<keyword evidence="5" id="KW-0653">Protein transport</keyword>
<evidence type="ECO:0000313" key="15">
    <source>
        <dbReference type="EMBL" id="KAK2581753.1"/>
    </source>
</evidence>
<keyword evidence="3" id="KW-0813">Transport</keyword>
<evidence type="ECO:0000313" key="16">
    <source>
        <dbReference type="Proteomes" id="UP001258017"/>
    </source>
</evidence>
<evidence type="ECO:0000256" key="2">
    <source>
        <dbReference type="ARBA" id="ARBA00011056"/>
    </source>
</evidence>
<dbReference type="EMBL" id="JAIFRP010000038">
    <property type="protein sequence ID" value="KAK2581753.1"/>
    <property type="molecule type" value="Genomic_DNA"/>
</dbReference>
<evidence type="ECO:0000256" key="7">
    <source>
        <dbReference type="ARBA" id="ARBA00023132"/>
    </source>
</evidence>
<evidence type="ECO:0000256" key="1">
    <source>
        <dbReference type="ARBA" id="ARBA00004567"/>
    </source>
</evidence>
<dbReference type="GO" id="GO:0015031">
    <property type="term" value="P:protein transport"/>
    <property type="evidence" value="ECO:0007669"/>
    <property type="project" value="UniProtKB-KW"/>
</dbReference>
<dbReference type="Pfam" id="PF07817">
    <property type="entry name" value="GLE1"/>
    <property type="match status" value="1"/>
</dbReference>
<evidence type="ECO:0000256" key="13">
    <source>
        <dbReference type="SAM" id="Coils"/>
    </source>
</evidence>
<dbReference type="GO" id="GO:0005543">
    <property type="term" value="F:phospholipid binding"/>
    <property type="evidence" value="ECO:0007669"/>
    <property type="project" value="TreeGrafter"/>
</dbReference>
<reference evidence="15" key="2">
    <citation type="journal article" date="2023" name="Commun. Biol.">
        <title>Intrasexual cuticular hydrocarbon dimorphism in a wasp sheds light on hydrocarbon biosynthesis genes in Hymenoptera.</title>
        <authorList>
            <person name="Moris V.C."/>
            <person name="Podsiadlowski L."/>
            <person name="Martin S."/>
            <person name="Oeyen J.P."/>
            <person name="Donath A."/>
            <person name="Petersen M."/>
            <person name="Wilbrandt J."/>
            <person name="Misof B."/>
            <person name="Liedtke D."/>
            <person name="Thamm M."/>
            <person name="Scheiner R."/>
            <person name="Schmitt T."/>
            <person name="Niehuis O."/>
        </authorList>
    </citation>
    <scope>NUCLEOTIDE SEQUENCE</scope>
    <source>
        <strain evidence="15">GBR_01_08_01A</strain>
    </source>
</reference>
<accession>A0AAD9RM78</accession>
<feature type="region of interest" description="Disordered" evidence="14">
    <location>
        <begin position="299"/>
        <end position="333"/>
    </location>
</feature>
<sequence>MPHFVSNKEEMEPNMSDLTADFDCLKVSALGKVSRITEGIDRITIGPNSDSSENDLKQFENIENEQNSCNVKSPRKSRDEWSNKIATQSGITFSIRKILLEEELQRREKVRKEVERKWQHMEENGTAIQKHISLSRSSMAQERERKSAQKYADILAEEERIAEQEEIKRKHEQQLHAQRAQEQKEKMKRDMEECRRKMKEKEELIKKIVALRHEFGVKYYDIVMLSRNCKDKNAIASFFLLHSATLKQIHQHVEFLDDKIKRGGDLIPSDLNVAETIVQQIDEISCLLKAGLDRIAAAENEVSPPSADIQNTDAKEQKELPKTEEIPTTSETPPIEQIHNNVVSENIDDNKVQEITPTAETPIIREDSSEDTAPSTAPLKEIEDDLYKYVDKESLQIYIHSQEVLENNAKNYDEFLRSASTKKFRFECQKAINIPVNAISAISEQHLKDKYERLHNLLIGKSSPNVNQHPQGAAFCKDVLAKKIVSQGETLVSSKPKMAFPIAAIVVALWNDHADFGELLLAHFHNTCPFTVPVFMPKREGQTNEEYYKSMGYKYSEDGSVEKQDKFLKRMSGIMRLYISVTVTSQRRGITKKHPYGLQHTWRWLAAVLNSESQPNTSDLRATLILDVLEVAGYMLWNAYPKQFHKMLMLLVNDYYPRMQTTDGIGGGPLVRLEEFLKNTLARGSIPPPDGQLPPNFW</sequence>
<dbReference type="GO" id="GO:0000822">
    <property type="term" value="F:inositol hexakisphosphate binding"/>
    <property type="evidence" value="ECO:0007669"/>
    <property type="project" value="TreeGrafter"/>
</dbReference>
<organism evidence="15 16">
    <name type="scientific">Odynerus spinipes</name>
    <dbReference type="NCBI Taxonomy" id="1348599"/>
    <lineage>
        <taxon>Eukaryota</taxon>
        <taxon>Metazoa</taxon>
        <taxon>Ecdysozoa</taxon>
        <taxon>Arthropoda</taxon>
        <taxon>Hexapoda</taxon>
        <taxon>Insecta</taxon>
        <taxon>Pterygota</taxon>
        <taxon>Neoptera</taxon>
        <taxon>Endopterygota</taxon>
        <taxon>Hymenoptera</taxon>
        <taxon>Apocrita</taxon>
        <taxon>Aculeata</taxon>
        <taxon>Vespoidea</taxon>
        <taxon>Vespidae</taxon>
        <taxon>Eumeninae</taxon>
        <taxon>Odynerus</taxon>
    </lineage>
</organism>
<dbReference type="PANTHER" id="PTHR12960">
    <property type="entry name" value="GLE-1-RELATED"/>
    <property type="match status" value="1"/>
</dbReference>
<evidence type="ECO:0000256" key="8">
    <source>
        <dbReference type="ARBA" id="ARBA00023242"/>
    </source>
</evidence>
<keyword evidence="13" id="KW-0175">Coiled coil</keyword>
<name>A0AAD9RM78_9HYME</name>
<evidence type="ECO:0000256" key="6">
    <source>
        <dbReference type="ARBA" id="ARBA00023010"/>
    </source>
</evidence>
<comment type="function">
    <text evidence="9">Required for the export of mRNAs containing poly(A) tails from the nucleus into the cytoplasm. May be involved in the terminal step of the mRNA transport through the nuclear pore complex (NPC).</text>
</comment>
<proteinExistence type="inferred from homology"/>
<dbReference type="InterPro" id="IPR012476">
    <property type="entry name" value="GLE1"/>
</dbReference>
<keyword evidence="8" id="KW-0539">Nucleus</keyword>
<gene>
    <name evidence="15" type="ORF">KPH14_002232</name>
</gene>
<evidence type="ECO:0000256" key="3">
    <source>
        <dbReference type="ARBA" id="ARBA00022448"/>
    </source>
</evidence>
<comment type="similarity">
    <text evidence="2">Belongs to the GLE1 family.</text>
</comment>
<keyword evidence="4" id="KW-0509">mRNA transport</keyword>
<dbReference type="GO" id="GO:0044614">
    <property type="term" value="C:nuclear pore cytoplasmic filaments"/>
    <property type="evidence" value="ECO:0007669"/>
    <property type="project" value="TreeGrafter"/>
</dbReference>
<dbReference type="PANTHER" id="PTHR12960:SF0">
    <property type="entry name" value="MRNA EXPORT FACTOR GLE1"/>
    <property type="match status" value="1"/>
</dbReference>
<evidence type="ECO:0000256" key="9">
    <source>
        <dbReference type="ARBA" id="ARBA00024680"/>
    </source>
</evidence>
<evidence type="ECO:0000256" key="12">
    <source>
        <dbReference type="ARBA" id="ARBA00030897"/>
    </source>
</evidence>
<dbReference type="InterPro" id="IPR038506">
    <property type="entry name" value="GLE1-like_sf"/>
</dbReference>
<dbReference type="GO" id="GO:0005737">
    <property type="term" value="C:cytoplasm"/>
    <property type="evidence" value="ECO:0007669"/>
    <property type="project" value="TreeGrafter"/>
</dbReference>
<keyword evidence="7" id="KW-0906">Nuclear pore complex</keyword>
<feature type="compositionally biased region" description="Basic and acidic residues" evidence="14">
    <location>
        <begin position="313"/>
        <end position="325"/>
    </location>
</feature>
<reference evidence="15" key="1">
    <citation type="submission" date="2021-08" db="EMBL/GenBank/DDBJ databases">
        <authorList>
            <person name="Misof B."/>
            <person name="Oliver O."/>
            <person name="Podsiadlowski L."/>
            <person name="Donath A."/>
            <person name="Peters R."/>
            <person name="Mayer C."/>
            <person name="Rust J."/>
            <person name="Gunkel S."/>
            <person name="Lesny P."/>
            <person name="Martin S."/>
            <person name="Oeyen J.P."/>
            <person name="Petersen M."/>
            <person name="Panagiotis P."/>
            <person name="Wilbrandt J."/>
            <person name="Tanja T."/>
        </authorList>
    </citation>
    <scope>NUCLEOTIDE SEQUENCE</scope>
    <source>
        <strain evidence="15">GBR_01_08_01A</strain>
        <tissue evidence="15">Thorax + abdomen</tissue>
    </source>
</reference>
<keyword evidence="16" id="KW-1185">Reference proteome</keyword>
<dbReference type="Gene3D" id="1.25.40.510">
    <property type="entry name" value="GLE1-like"/>
    <property type="match status" value="1"/>
</dbReference>
<evidence type="ECO:0000256" key="4">
    <source>
        <dbReference type="ARBA" id="ARBA00022816"/>
    </source>
</evidence>
<dbReference type="GO" id="GO:0031369">
    <property type="term" value="F:translation initiation factor binding"/>
    <property type="evidence" value="ECO:0007669"/>
    <property type="project" value="TreeGrafter"/>
</dbReference>
<feature type="coiled-coil region" evidence="13">
    <location>
        <begin position="154"/>
        <end position="214"/>
    </location>
</feature>
<keyword evidence="6" id="KW-0811">Translocation</keyword>
<dbReference type="AlphaFoldDB" id="A0AAD9RM78"/>